<comment type="caution">
    <text evidence="1">The sequence shown here is derived from an EMBL/GenBank/DDBJ whole genome shotgun (WGS) entry which is preliminary data.</text>
</comment>
<dbReference type="Proteomes" id="UP000661112">
    <property type="component" value="Unassembled WGS sequence"/>
</dbReference>
<dbReference type="SUPFAM" id="SSF111069">
    <property type="entry name" value="Hypothetical protein yfbM"/>
    <property type="match status" value="1"/>
</dbReference>
<proteinExistence type="predicted"/>
<dbReference type="EMBL" id="JACJSG010000007">
    <property type="protein sequence ID" value="MBD2500376.1"/>
    <property type="molecule type" value="Genomic_DNA"/>
</dbReference>
<sequence length="97" mass="11263">MKAYIVRVSREDGEKSLNSSKIVEKIIQNQSEHVLDLDESWYGIHFVMTGEYPIPKDEAQRRGISWDNNSLENVILGEVQHHIKQYLGRLAISILKR</sequence>
<evidence type="ECO:0000313" key="1">
    <source>
        <dbReference type="EMBL" id="MBD2500376.1"/>
    </source>
</evidence>
<dbReference type="InterPro" id="IPR015068">
    <property type="entry name" value="DUF1877"/>
</dbReference>
<accession>A0ABR8D2G3</accession>
<name>A0ABR8D2G3_9NOST</name>
<gene>
    <name evidence="1" type="ORF">H6G83_07040</name>
</gene>
<dbReference type="Pfam" id="PF08974">
    <property type="entry name" value="DUF1877"/>
    <property type="match status" value="1"/>
</dbReference>
<dbReference type="Gene3D" id="3.40.1760.10">
    <property type="entry name" value="YfbM-like super family"/>
    <property type="match status" value="1"/>
</dbReference>
<keyword evidence="2" id="KW-1185">Reference proteome</keyword>
<protein>
    <submittedName>
        <fullName evidence="1">DUF1877 family protein</fullName>
    </submittedName>
</protein>
<evidence type="ECO:0000313" key="2">
    <source>
        <dbReference type="Proteomes" id="UP000661112"/>
    </source>
</evidence>
<organism evidence="1 2">
    <name type="scientific">Anabaena azotica FACHB-119</name>
    <dbReference type="NCBI Taxonomy" id="947527"/>
    <lineage>
        <taxon>Bacteria</taxon>
        <taxon>Bacillati</taxon>
        <taxon>Cyanobacteriota</taxon>
        <taxon>Cyanophyceae</taxon>
        <taxon>Nostocales</taxon>
        <taxon>Nostocaceae</taxon>
        <taxon>Anabaena</taxon>
        <taxon>Anabaena azotica</taxon>
    </lineage>
</organism>
<reference evidence="1 2" key="1">
    <citation type="journal article" date="2020" name="ISME J.">
        <title>Comparative genomics reveals insights into cyanobacterial evolution and habitat adaptation.</title>
        <authorList>
            <person name="Chen M.Y."/>
            <person name="Teng W.K."/>
            <person name="Zhao L."/>
            <person name="Hu C.X."/>
            <person name="Zhou Y.K."/>
            <person name="Han B.P."/>
            <person name="Song L.R."/>
            <person name="Shu W.S."/>
        </authorList>
    </citation>
    <scope>NUCLEOTIDE SEQUENCE [LARGE SCALE GENOMIC DNA]</scope>
    <source>
        <strain evidence="1 2">FACHB-119</strain>
    </source>
</reference>
<dbReference type="InterPro" id="IPR035944">
    <property type="entry name" value="YfbM-like_sf"/>
</dbReference>